<evidence type="ECO:0000259" key="6">
    <source>
        <dbReference type="Pfam" id="PF00403"/>
    </source>
</evidence>
<dbReference type="OMA" id="NACMSDI"/>
<dbReference type="Proteomes" id="UP000298652">
    <property type="component" value="Chromosome 5"/>
</dbReference>
<proteinExistence type="inferred from homology"/>
<keyword evidence="3" id="KW-0449">Lipoprotein</keyword>
<evidence type="ECO:0000256" key="5">
    <source>
        <dbReference type="ARBA" id="ARBA00024045"/>
    </source>
</evidence>
<dbReference type="InterPro" id="IPR051863">
    <property type="entry name" value="HIPP"/>
</dbReference>
<dbReference type="EMBL" id="CM016556">
    <property type="protein sequence ID" value="TKW12842.1"/>
    <property type="molecule type" value="Genomic_DNA"/>
</dbReference>
<evidence type="ECO:0000313" key="8">
    <source>
        <dbReference type="Proteomes" id="UP000298652"/>
    </source>
</evidence>
<dbReference type="Gene3D" id="3.30.70.100">
    <property type="match status" value="1"/>
</dbReference>
<dbReference type="Gramene" id="TKW12842">
    <property type="protein sequence ID" value="TKW12842"/>
    <property type="gene ID" value="SEVIR_5G061500v2"/>
</dbReference>
<keyword evidence="1" id="KW-0488">Methylation</keyword>
<gene>
    <name evidence="7" type="ORF">SEVIR_5G061500v2</name>
</gene>
<dbReference type="AlphaFoldDB" id="A0A4U6UCG1"/>
<dbReference type="InterPro" id="IPR006121">
    <property type="entry name" value="HMA_dom"/>
</dbReference>
<sequence length="171" mass="18354">MSKKIVIKADLVGNACMSDILSVVATLQGIKSMDIDADKCTLTVVGTADPVRIAQRLKKKCFAATIVSVADDKPKPPEPKKDTCKEVCEKLCKERCDKLSCCKECKDKCEKACKEGCESRCKAWLEGCSCSCSRCSPSTGFCYTPGYPYCGCGCGRGRGRGCGSWPGPFGC</sequence>
<evidence type="ECO:0000313" key="7">
    <source>
        <dbReference type="EMBL" id="TKW12842.1"/>
    </source>
</evidence>
<comment type="similarity">
    <text evidence="5">Belongs to the HIPP family.</text>
</comment>
<evidence type="ECO:0000256" key="4">
    <source>
        <dbReference type="ARBA" id="ARBA00023289"/>
    </source>
</evidence>
<dbReference type="GO" id="GO:0046872">
    <property type="term" value="F:metal ion binding"/>
    <property type="evidence" value="ECO:0007669"/>
    <property type="project" value="UniProtKB-KW"/>
</dbReference>
<organism evidence="7 8">
    <name type="scientific">Setaria viridis</name>
    <name type="common">Green bristlegrass</name>
    <name type="synonym">Setaria italica subsp. viridis</name>
    <dbReference type="NCBI Taxonomy" id="4556"/>
    <lineage>
        <taxon>Eukaryota</taxon>
        <taxon>Viridiplantae</taxon>
        <taxon>Streptophyta</taxon>
        <taxon>Embryophyta</taxon>
        <taxon>Tracheophyta</taxon>
        <taxon>Spermatophyta</taxon>
        <taxon>Magnoliopsida</taxon>
        <taxon>Liliopsida</taxon>
        <taxon>Poales</taxon>
        <taxon>Poaceae</taxon>
        <taxon>PACMAD clade</taxon>
        <taxon>Panicoideae</taxon>
        <taxon>Panicodae</taxon>
        <taxon>Paniceae</taxon>
        <taxon>Cenchrinae</taxon>
        <taxon>Setaria</taxon>
    </lineage>
</organism>
<dbReference type="PANTHER" id="PTHR45811">
    <property type="entry name" value="COPPER TRANSPORT PROTEIN FAMILY-RELATED"/>
    <property type="match status" value="1"/>
</dbReference>
<dbReference type="InterPro" id="IPR036163">
    <property type="entry name" value="HMA_dom_sf"/>
</dbReference>
<keyword evidence="2" id="KW-0479">Metal-binding</keyword>
<dbReference type="PANTHER" id="PTHR45811:SF37">
    <property type="entry name" value="HMA DOMAIN-CONTAINING PROTEIN"/>
    <property type="match status" value="1"/>
</dbReference>
<accession>A0A4U6UCG1</accession>
<dbReference type="SUPFAM" id="SSF55008">
    <property type="entry name" value="HMA, heavy metal-associated domain"/>
    <property type="match status" value="1"/>
</dbReference>
<name>A0A4U6UCG1_SETVI</name>
<keyword evidence="4" id="KW-0636">Prenylation</keyword>
<evidence type="ECO:0000256" key="3">
    <source>
        <dbReference type="ARBA" id="ARBA00023288"/>
    </source>
</evidence>
<reference evidence="7" key="1">
    <citation type="submission" date="2019-03" db="EMBL/GenBank/DDBJ databases">
        <title>WGS assembly of Setaria viridis.</title>
        <authorList>
            <person name="Huang P."/>
            <person name="Jenkins J."/>
            <person name="Grimwood J."/>
            <person name="Barry K."/>
            <person name="Healey A."/>
            <person name="Mamidi S."/>
            <person name="Sreedasyam A."/>
            <person name="Shu S."/>
            <person name="Feldman M."/>
            <person name="Wu J."/>
            <person name="Yu Y."/>
            <person name="Chen C."/>
            <person name="Johnson J."/>
            <person name="Rokhsar D."/>
            <person name="Baxter I."/>
            <person name="Schmutz J."/>
            <person name="Brutnell T."/>
            <person name="Kellogg E."/>
        </authorList>
    </citation>
    <scope>NUCLEOTIDE SEQUENCE [LARGE SCALE GENOMIC DNA]</scope>
</reference>
<feature type="domain" description="HMA" evidence="6">
    <location>
        <begin position="14"/>
        <end position="59"/>
    </location>
</feature>
<protein>
    <recommendedName>
        <fullName evidence="6">HMA domain-containing protein</fullName>
    </recommendedName>
</protein>
<dbReference type="Pfam" id="PF00403">
    <property type="entry name" value="HMA"/>
    <property type="match status" value="1"/>
</dbReference>
<keyword evidence="8" id="KW-1185">Reference proteome</keyword>
<evidence type="ECO:0000256" key="2">
    <source>
        <dbReference type="ARBA" id="ARBA00022723"/>
    </source>
</evidence>
<evidence type="ECO:0000256" key="1">
    <source>
        <dbReference type="ARBA" id="ARBA00022481"/>
    </source>
</evidence>